<protein>
    <recommendedName>
        <fullName evidence="4">Reverse transcriptase domain-containing protein</fullName>
    </recommendedName>
</protein>
<proteinExistence type="predicted"/>
<evidence type="ECO:0000256" key="1">
    <source>
        <dbReference type="SAM" id="MobiDB-lite"/>
    </source>
</evidence>
<dbReference type="EMBL" id="JASCZI010032382">
    <property type="protein sequence ID" value="MED6128207.1"/>
    <property type="molecule type" value="Genomic_DNA"/>
</dbReference>
<gene>
    <name evidence="2" type="ORF">PIB30_095365</name>
</gene>
<feature type="region of interest" description="Disordered" evidence="1">
    <location>
        <begin position="1"/>
        <end position="137"/>
    </location>
</feature>
<name>A0ABU6RW16_9FABA</name>
<evidence type="ECO:0000313" key="3">
    <source>
        <dbReference type="Proteomes" id="UP001341840"/>
    </source>
</evidence>
<feature type="compositionally biased region" description="Basic residues" evidence="1">
    <location>
        <begin position="96"/>
        <end position="107"/>
    </location>
</feature>
<reference evidence="2 3" key="1">
    <citation type="journal article" date="2023" name="Plants (Basel)">
        <title>Bridging the Gap: Combining Genomics and Transcriptomics Approaches to Understand Stylosanthes scabra, an Orphan Legume from the Brazilian Caatinga.</title>
        <authorList>
            <person name="Ferreira-Neto J.R.C."/>
            <person name="da Silva M.D."/>
            <person name="Binneck E."/>
            <person name="de Melo N.F."/>
            <person name="da Silva R.H."/>
            <person name="de Melo A.L.T.M."/>
            <person name="Pandolfi V."/>
            <person name="Bustamante F.O."/>
            <person name="Brasileiro-Vidal A.C."/>
            <person name="Benko-Iseppon A.M."/>
        </authorList>
    </citation>
    <scope>NUCLEOTIDE SEQUENCE [LARGE SCALE GENOMIC DNA]</scope>
    <source>
        <tissue evidence="2">Leaves</tissue>
    </source>
</reference>
<keyword evidence="3" id="KW-1185">Reference proteome</keyword>
<feature type="compositionally biased region" description="Basic and acidic residues" evidence="1">
    <location>
        <begin position="70"/>
        <end position="95"/>
    </location>
</feature>
<comment type="caution">
    <text evidence="2">The sequence shown here is derived from an EMBL/GenBank/DDBJ whole genome shotgun (WGS) entry which is preliminary data.</text>
</comment>
<feature type="compositionally biased region" description="Polar residues" evidence="1">
    <location>
        <begin position="108"/>
        <end position="129"/>
    </location>
</feature>
<evidence type="ECO:0000313" key="2">
    <source>
        <dbReference type="EMBL" id="MED6128207.1"/>
    </source>
</evidence>
<accession>A0ABU6RW16</accession>
<evidence type="ECO:0008006" key="4">
    <source>
        <dbReference type="Google" id="ProtNLM"/>
    </source>
</evidence>
<organism evidence="2 3">
    <name type="scientific">Stylosanthes scabra</name>
    <dbReference type="NCBI Taxonomy" id="79078"/>
    <lineage>
        <taxon>Eukaryota</taxon>
        <taxon>Viridiplantae</taxon>
        <taxon>Streptophyta</taxon>
        <taxon>Embryophyta</taxon>
        <taxon>Tracheophyta</taxon>
        <taxon>Spermatophyta</taxon>
        <taxon>Magnoliopsida</taxon>
        <taxon>eudicotyledons</taxon>
        <taxon>Gunneridae</taxon>
        <taxon>Pentapetalae</taxon>
        <taxon>rosids</taxon>
        <taxon>fabids</taxon>
        <taxon>Fabales</taxon>
        <taxon>Fabaceae</taxon>
        <taxon>Papilionoideae</taxon>
        <taxon>50 kb inversion clade</taxon>
        <taxon>dalbergioids sensu lato</taxon>
        <taxon>Dalbergieae</taxon>
        <taxon>Pterocarpus clade</taxon>
        <taxon>Stylosanthes</taxon>
    </lineage>
</organism>
<feature type="compositionally biased region" description="Low complexity" evidence="1">
    <location>
        <begin position="23"/>
        <end position="32"/>
    </location>
</feature>
<sequence length="155" mass="17647">MDAYSEYNEGVGNQPPPSPQSQPNPDQQHPHNVPTPTPNPRVATRQHSVHETERARVVKKLTLQDPGFKGLEDIDLHPPREDRCHYPRRDIEDGRTRHRNNTIRSRTRSYSPTWGYRSSTGSRSPSTNMKYDGSSDPQEHINAFEARINPNSSGL</sequence>
<dbReference type="Proteomes" id="UP001341840">
    <property type="component" value="Unassembled WGS sequence"/>
</dbReference>